<keyword evidence="3" id="KW-1185">Reference proteome</keyword>
<dbReference type="AlphaFoldDB" id="A0A316YK41"/>
<feature type="compositionally biased region" description="Low complexity" evidence="1">
    <location>
        <begin position="400"/>
        <end position="412"/>
    </location>
</feature>
<evidence type="ECO:0000313" key="3">
    <source>
        <dbReference type="Proteomes" id="UP000245768"/>
    </source>
</evidence>
<dbReference type="InParanoid" id="A0A316YK41"/>
<feature type="region of interest" description="Disordered" evidence="1">
    <location>
        <begin position="374"/>
        <end position="412"/>
    </location>
</feature>
<gene>
    <name evidence="2" type="ORF">FA10DRAFT_266457</name>
</gene>
<name>A0A316YK41_9BASI</name>
<accession>A0A316YK41</accession>
<reference evidence="2" key="1">
    <citation type="journal article" date="2018" name="Mol. Biol. Evol.">
        <title>Broad Genomic Sampling Reveals a Smut Pathogenic Ancestry of the Fungal Clade Ustilaginomycotina.</title>
        <authorList>
            <person name="Kijpornyongpan T."/>
            <person name="Mondo S.J."/>
            <person name="Barry K."/>
            <person name="Sandor L."/>
            <person name="Lee J."/>
            <person name="Lipzen A."/>
            <person name="Pangilinan J."/>
            <person name="LaButti K."/>
            <person name="Hainaut M."/>
            <person name="Henrissat B."/>
            <person name="Grigoriev I.V."/>
            <person name="Spatafora J.W."/>
            <person name="Aime M.C."/>
        </authorList>
    </citation>
    <scope>NUCLEOTIDE SEQUENCE [LARGE SCALE GENOMIC DNA]</scope>
    <source>
        <strain evidence="2">MCA 4198</strain>
    </source>
</reference>
<sequence>MDLVLGDDAAAAVGPLRWHQHMQPGLDRSRHALSNHMDYGEELLRKRASLPSSFFTSTSLPSVGDVEALFTNDEVLPQEANEPPLWLSTFEEHLISSQLRTVFSQIRSGQHDVVSLARTLVAKLESSPRASSASEEQVQDAQKHEEAQLLILSRWAVTTLATLDSSSPEIALSPSSVAHHGVTMRLYESSIASGNLLTTGIPRTLISRQRAVLHRLFGLFLSWSPPSLPPSWGVRQEYTRLKLLYRSLASSAKVLADPRLKRSQVRYLFRKLLARISREASFFRRQKPTISTHRDKELDRLRKQVWADVGRTLAACVDEGIVPVVTDRKGERALHNVVRRGAELETFLTLSADARMGSICLAVARHAQLAAHRDEQAKARTTHRQQAIVDGQQEEDFDSRSQSRLSKHSSSLSLRSTLPKNLSIRRYHYAGREVHQAFGDETCLQRVVDSLARRGQGAVAKKLAFMAPVEQRTPGVLQSLMRHWGENVMVSVEMGDQMQVAELRQPVSNALAERKGRSRTNIKEAVEVASSTIYQELLRTKGLDFDRETMEARMASHRNHRNPFLVFDDLRRRHLASRAKDAADGTEDGQQALEEGMLKVLLGLSDAAQIHAVETYARAGRVRHAIKLGRRLIDARMQASVGRQRQLYFQTRVLNLVVRAILFGGARDPAVQSRLVGIRRRRQSRTAALMDGDALKLRAKQLRRIRRRGRTPMENRIVSALATIRTFGWPNAQTTTLLVNALCRVSPAKLSDAALVHALEVSFDWTARGAEHVCTDLAALLDGARCGAEAFDRAASRRAILLMAKARRQHALLARHCRLVQRFLLRRRNRPLATHAALIADELDRGALA</sequence>
<dbReference type="Proteomes" id="UP000245768">
    <property type="component" value="Unassembled WGS sequence"/>
</dbReference>
<dbReference type="EMBL" id="KZ819636">
    <property type="protein sequence ID" value="PWN89920.1"/>
    <property type="molecule type" value="Genomic_DNA"/>
</dbReference>
<proteinExistence type="predicted"/>
<protein>
    <submittedName>
        <fullName evidence="2">Uncharacterized protein</fullName>
    </submittedName>
</protein>
<dbReference type="OrthoDB" id="2550309at2759"/>
<dbReference type="GeneID" id="37043412"/>
<evidence type="ECO:0000313" key="2">
    <source>
        <dbReference type="EMBL" id="PWN89920.1"/>
    </source>
</evidence>
<evidence type="ECO:0000256" key="1">
    <source>
        <dbReference type="SAM" id="MobiDB-lite"/>
    </source>
</evidence>
<dbReference type="RefSeq" id="XP_025377118.1">
    <property type="nucleotide sequence ID" value="XM_025521496.1"/>
</dbReference>
<organism evidence="2 3">
    <name type="scientific">Acaromyces ingoldii</name>
    <dbReference type="NCBI Taxonomy" id="215250"/>
    <lineage>
        <taxon>Eukaryota</taxon>
        <taxon>Fungi</taxon>
        <taxon>Dikarya</taxon>
        <taxon>Basidiomycota</taxon>
        <taxon>Ustilaginomycotina</taxon>
        <taxon>Exobasidiomycetes</taxon>
        <taxon>Exobasidiales</taxon>
        <taxon>Cryptobasidiaceae</taxon>
        <taxon>Acaromyces</taxon>
    </lineage>
</organism>